<dbReference type="Proteomes" id="UP000500806">
    <property type="component" value="Chromosome"/>
</dbReference>
<dbReference type="RefSeq" id="WP_173943490.1">
    <property type="nucleotide sequence ID" value="NZ_CBCSCD010000002.1"/>
</dbReference>
<dbReference type="KEGG" id="pani:DCO16_09905"/>
<evidence type="ECO:0000256" key="1">
    <source>
        <dbReference type="SAM" id="SignalP"/>
    </source>
</evidence>
<dbReference type="EMBL" id="CP028941">
    <property type="protein sequence ID" value="QKM63323.1"/>
    <property type="molecule type" value="Genomic_DNA"/>
</dbReference>
<keyword evidence="3" id="KW-1185">Reference proteome</keyword>
<dbReference type="AlphaFoldDB" id="A0A6M9Q4A1"/>
<feature type="signal peptide" evidence="1">
    <location>
        <begin position="1"/>
        <end position="19"/>
    </location>
</feature>
<accession>A0A6M9Q4A1</accession>
<reference evidence="2 3" key="1">
    <citation type="submission" date="2018-04" db="EMBL/GenBank/DDBJ databases">
        <title>Polynucleobacter sp. LimPoW16 genome.</title>
        <authorList>
            <person name="Hahn M.W."/>
        </authorList>
    </citation>
    <scope>NUCLEOTIDE SEQUENCE [LARGE SCALE GENOMIC DNA]</scope>
    <source>
        <strain evidence="2 3">LimPoW16</strain>
    </source>
</reference>
<organism evidence="2 3">
    <name type="scientific">Polynucleobacter antarcticus</name>
    <dbReference type="NCBI Taxonomy" id="1743162"/>
    <lineage>
        <taxon>Bacteria</taxon>
        <taxon>Pseudomonadati</taxon>
        <taxon>Pseudomonadota</taxon>
        <taxon>Betaproteobacteria</taxon>
        <taxon>Burkholderiales</taxon>
        <taxon>Burkholderiaceae</taxon>
        <taxon>Polynucleobacter</taxon>
    </lineage>
</organism>
<evidence type="ECO:0000313" key="3">
    <source>
        <dbReference type="Proteomes" id="UP000500806"/>
    </source>
</evidence>
<name>A0A6M9Q4A1_9BURK</name>
<feature type="chain" id="PRO_5027081005" evidence="1">
    <location>
        <begin position="20"/>
        <end position="113"/>
    </location>
</feature>
<protein>
    <submittedName>
        <fullName evidence="2">Uncharacterized protein</fullName>
    </submittedName>
</protein>
<keyword evidence="1" id="KW-0732">Signal</keyword>
<gene>
    <name evidence="2" type="ORF">DCO16_09905</name>
</gene>
<evidence type="ECO:0000313" key="2">
    <source>
        <dbReference type="EMBL" id="QKM63323.1"/>
    </source>
</evidence>
<proteinExistence type="predicted"/>
<sequence length="113" mass="12393">MRRLCLLICFCLFASLIHAATMPIAGQNQSSSHEMVMADSSTHSHEAPAEQAKAKTTIDCHSNVYQCCLGFIITHQISSDSITSLREKSETPVPSLMVEGFSSSIYKPPKFQS</sequence>